<evidence type="ECO:0000313" key="4">
    <source>
        <dbReference type="Proteomes" id="UP000260812"/>
    </source>
</evidence>
<dbReference type="Gene3D" id="3.30.1370.110">
    <property type="match status" value="1"/>
</dbReference>
<evidence type="ECO:0000313" key="3">
    <source>
        <dbReference type="EMBL" id="RGE67469.1"/>
    </source>
</evidence>
<protein>
    <recommendedName>
        <fullName evidence="1">Smr domain-containing protein</fullName>
    </recommendedName>
</protein>
<dbReference type="GeneID" id="97989455"/>
<reference evidence="2 5" key="1">
    <citation type="submission" date="2018-08" db="EMBL/GenBank/DDBJ databases">
        <title>A genome reference for cultivated species of the human gut microbiota.</title>
        <authorList>
            <person name="Zou Y."/>
            <person name="Xue W."/>
            <person name="Luo G."/>
        </authorList>
    </citation>
    <scope>NUCLEOTIDE SEQUENCE [LARGE SCALE GENOMIC DNA]</scope>
    <source>
        <strain evidence="3 5">AF26-4BH</strain>
        <strain evidence="2">TF05-5AC</strain>
    </source>
</reference>
<dbReference type="OrthoDB" id="9810960at2"/>
<evidence type="ECO:0000313" key="2">
    <source>
        <dbReference type="EMBL" id="RGE56832.1"/>
    </source>
</evidence>
<accession>A0A3E3HYE0</accession>
<organism evidence="2 4">
    <name type="scientific">Eisenbergiella massiliensis</name>
    <dbReference type="NCBI Taxonomy" id="1720294"/>
    <lineage>
        <taxon>Bacteria</taxon>
        <taxon>Bacillati</taxon>
        <taxon>Bacillota</taxon>
        <taxon>Clostridia</taxon>
        <taxon>Lachnospirales</taxon>
        <taxon>Lachnospiraceae</taxon>
        <taxon>Eisenbergiella</taxon>
    </lineage>
</organism>
<dbReference type="Proteomes" id="UP000261166">
    <property type="component" value="Unassembled WGS sequence"/>
</dbReference>
<gene>
    <name evidence="3" type="ORF">DWY69_22390</name>
    <name evidence="2" type="ORF">DXC51_21970</name>
</gene>
<dbReference type="RefSeq" id="WP_021634079.1">
    <property type="nucleotide sequence ID" value="NZ_JBKUNB010000025.1"/>
</dbReference>
<dbReference type="EMBL" id="QVLU01000024">
    <property type="protein sequence ID" value="RGE67469.1"/>
    <property type="molecule type" value="Genomic_DNA"/>
</dbReference>
<dbReference type="InterPro" id="IPR002625">
    <property type="entry name" value="Smr_dom"/>
</dbReference>
<dbReference type="EMBL" id="QVLV01000020">
    <property type="protein sequence ID" value="RGE56832.1"/>
    <property type="molecule type" value="Genomic_DNA"/>
</dbReference>
<dbReference type="Proteomes" id="UP000260812">
    <property type="component" value="Unassembled WGS sequence"/>
</dbReference>
<dbReference type="Pfam" id="PF01713">
    <property type="entry name" value="Smr"/>
    <property type="match status" value="1"/>
</dbReference>
<keyword evidence="4" id="KW-1185">Reference proteome</keyword>
<name>A0A3E3HYE0_9FIRM</name>
<proteinExistence type="predicted"/>
<comment type="caution">
    <text evidence="2">The sequence shown here is derived from an EMBL/GenBank/DDBJ whole genome shotgun (WGS) entry which is preliminary data.</text>
</comment>
<dbReference type="AlphaFoldDB" id="A0A3E3HYE0"/>
<feature type="domain" description="Smr" evidence="1">
    <location>
        <begin position="8"/>
        <end position="45"/>
    </location>
</feature>
<evidence type="ECO:0000313" key="5">
    <source>
        <dbReference type="Proteomes" id="UP000261166"/>
    </source>
</evidence>
<evidence type="ECO:0000259" key="1">
    <source>
        <dbReference type="Pfam" id="PF01713"/>
    </source>
</evidence>
<dbReference type="InterPro" id="IPR036063">
    <property type="entry name" value="Smr_dom_sf"/>
</dbReference>
<sequence>MNAGIIEIDLHGKNVLQAKAEVDAVLKRTDSSVYRLRIIHGFHGGTGIRSMLQEEYGYGREPKIIRVQGGNNPGITELVLRDY</sequence>